<name>A0ABX3G3Z1_9ACTN</name>
<reference evidence="1 2" key="1">
    <citation type="submission" date="2016-01" db="EMBL/GenBank/DDBJ databases">
        <title>Streptomyces amritsarensis strain MTCC 11845 genome sequencing and assembly.</title>
        <authorList>
            <person name="Sharma D."/>
            <person name="Nair G.R."/>
            <person name="Kaur G."/>
            <person name="Manhas R.K."/>
            <person name="Mayilraj S."/>
        </authorList>
    </citation>
    <scope>NUCLEOTIDE SEQUENCE [LARGE SCALE GENOMIC DNA]</scope>
    <source>
        <strain evidence="1 2">MTCC 11845</strain>
    </source>
</reference>
<accession>A0ABX3G3Z1</accession>
<evidence type="ECO:0000313" key="2">
    <source>
        <dbReference type="Proteomes" id="UP000187151"/>
    </source>
</evidence>
<proteinExistence type="predicted"/>
<protein>
    <submittedName>
        <fullName evidence="1">Uncharacterized protein</fullName>
    </submittedName>
</protein>
<gene>
    <name evidence="1" type="ORF">AVW11_16990</name>
</gene>
<dbReference type="RefSeq" id="WP_076044508.1">
    <property type="nucleotide sequence ID" value="NZ_MQUR01000035.1"/>
</dbReference>
<organism evidence="1 2">
    <name type="scientific">Streptomyces amritsarensis</name>
    <dbReference type="NCBI Taxonomy" id="681158"/>
    <lineage>
        <taxon>Bacteria</taxon>
        <taxon>Bacillati</taxon>
        <taxon>Actinomycetota</taxon>
        <taxon>Actinomycetes</taxon>
        <taxon>Kitasatosporales</taxon>
        <taxon>Streptomycetaceae</taxon>
        <taxon>Streptomyces</taxon>
    </lineage>
</organism>
<keyword evidence="2" id="KW-1185">Reference proteome</keyword>
<sequence length="157" mass="16686">MLEEALVVLATAGGTAVVQAAGTQAWDGFRTRVARLLGRGDGVRERAELERLDRTASTLQVADSSEVEQVRLRQEASWQTRFEDLLEDLDGVDREQVAAELRALVQEQAGAGTLTAGDHGVVVRGRVEVRADHGSVAALRVGDVTLGNPPLPGPPQG</sequence>
<comment type="caution">
    <text evidence="1">The sequence shown here is derived from an EMBL/GenBank/DDBJ whole genome shotgun (WGS) entry which is preliminary data.</text>
</comment>
<dbReference type="EMBL" id="MQUR01000035">
    <property type="protein sequence ID" value="OLZ65487.1"/>
    <property type="molecule type" value="Genomic_DNA"/>
</dbReference>
<dbReference type="Proteomes" id="UP000187151">
    <property type="component" value="Unassembled WGS sequence"/>
</dbReference>
<evidence type="ECO:0000313" key="1">
    <source>
        <dbReference type="EMBL" id="OLZ65487.1"/>
    </source>
</evidence>